<gene>
    <name evidence="2" type="ORF">FHS30_002244</name>
</gene>
<keyword evidence="1" id="KW-0472">Membrane</keyword>
<dbReference type="AlphaFoldDB" id="A0A839USW7"/>
<sequence length="121" mass="13849">MQDPTIPLMWYAYLVGVVGLMISTWWMFRQRSELAQFATVTVGAWLLTPVALTPDIPQWAPAFFVLVLDGLFTDQPVMRVLWPMAFVWVAALILSLLARFAWQKWRSGKVPTPEPEPELES</sequence>
<name>A0A839USW7_9GAMM</name>
<dbReference type="Proteomes" id="UP000559987">
    <property type="component" value="Unassembled WGS sequence"/>
</dbReference>
<comment type="caution">
    <text evidence="2">The sequence shown here is derived from an EMBL/GenBank/DDBJ whole genome shotgun (WGS) entry which is preliminary data.</text>
</comment>
<organism evidence="2 3">
    <name type="scientific">Simiduia aestuariiviva</name>
    <dbReference type="NCBI Taxonomy" id="1510459"/>
    <lineage>
        <taxon>Bacteria</taxon>
        <taxon>Pseudomonadati</taxon>
        <taxon>Pseudomonadota</taxon>
        <taxon>Gammaproteobacteria</taxon>
        <taxon>Cellvibrionales</taxon>
        <taxon>Cellvibrionaceae</taxon>
        <taxon>Simiduia</taxon>
    </lineage>
</organism>
<dbReference type="RefSeq" id="WP_183910533.1">
    <property type="nucleotide sequence ID" value="NZ_JACHXZ010000003.1"/>
</dbReference>
<protein>
    <submittedName>
        <fullName evidence="2">Uncharacterized protein</fullName>
    </submittedName>
</protein>
<proteinExistence type="predicted"/>
<keyword evidence="3" id="KW-1185">Reference proteome</keyword>
<feature type="transmembrane region" description="Helical" evidence="1">
    <location>
        <begin position="6"/>
        <end position="28"/>
    </location>
</feature>
<keyword evidence="1" id="KW-1133">Transmembrane helix</keyword>
<evidence type="ECO:0000313" key="2">
    <source>
        <dbReference type="EMBL" id="MBB3169036.1"/>
    </source>
</evidence>
<feature type="transmembrane region" description="Helical" evidence="1">
    <location>
        <begin position="40"/>
        <end position="60"/>
    </location>
</feature>
<reference evidence="2 3" key="1">
    <citation type="submission" date="2020-08" db="EMBL/GenBank/DDBJ databases">
        <title>Genomic Encyclopedia of Type Strains, Phase III (KMG-III): the genomes of soil and plant-associated and newly described type strains.</title>
        <authorList>
            <person name="Whitman W."/>
        </authorList>
    </citation>
    <scope>NUCLEOTIDE SEQUENCE [LARGE SCALE GENOMIC DNA]</scope>
    <source>
        <strain evidence="2 3">CECT 8571</strain>
    </source>
</reference>
<evidence type="ECO:0000313" key="3">
    <source>
        <dbReference type="Proteomes" id="UP000559987"/>
    </source>
</evidence>
<feature type="transmembrane region" description="Helical" evidence="1">
    <location>
        <begin position="80"/>
        <end position="102"/>
    </location>
</feature>
<keyword evidence="1" id="KW-0812">Transmembrane</keyword>
<dbReference type="EMBL" id="JACHXZ010000003">
    <property type="protein sequence ID" value="MBB3169036.1"/>
    <property type="molecule type" value="Genomic_DNA"/>
</dbReference>
<accession>A0A839USW7</accession>
<evidence type="ECO:0000256" key="1">
    <source>
        <dbReference type="SAM" id="Phobius"/>
    </source>
</evidence>